<dbReference type="InterPro" id="IPR014978">
    <property type="entry name" value="Gln-Leu-Gln_QLQ"/>
</dbReference>
<evidence type="ECO:0000313" key="16">
    <source>
        <dbReference type="EMBL" id="KAE9409417.1"/>
    </source>
</evidence>
<dbReference type="CDD" id="cd17996">
    <property type="entry name" value="DEXHc_SMARCA2_SMARCA4"/>
    <property type="match status" value="1"/>
</dbReference>
<dbReference type="CDD" id="cd18793">
    <property type="entry name" value="SF2_C_SNF"/>
    <property type="match status" value="1"/>
</dbReference>
<keyword evidence="7" id="KW-0804">Transcription</keyword>
<evidence type="ECO:0000259" key="12">
    <source>
        <dbReference type="PROSITE" id="PS51192"/>
    </source>
</evidence>
<dbReference type="PRINTS" id="PR00503">
    <property type="entry name" value="BROMODOMAIN"/>
</dbReference>
<dbReference type="InterPro" id="IPR014012">
    <property type="entry name" value="HSA_dom"/>
</dbReference>
<feature type="domain" description="HSA" evidence="14">
    <location>
        <begin position="319"/>
        <end position="391"/>
    </location>
</feature>
<dbReference type="PROSITE" id="PS50014">
    <property type="entry name" value="BROMODOMAIN_2"/>
    <property type="match status" value="1"/>
</dbReference>
<evidence type="ECO:0000256" key="2">
    <source>
        <dbReference type="ARBA" id="ARBA00022741"/>
    </source>
</evidence>
<evidence type="ECO:0000256" key="7">
    <source>
        <dbReference type="ARBA" id="ARBA00023163"/>
    </source>
</evidence>
<dbReference type="GO" id="GO:0005634">
    <property type="term" value="C:nucleus"/>
    <property type="evidence" value="ECO:0007669"/>
    <property type="project" value="UniProtKB-SubCell"/>
</dbReference>
<dbReference type="Pfam" id="PF00439">
    <property type="entry name" value="Bromodomain"/>
    <property type="match status" value="1"/>
</dbReference>
<dbReference type="PANTHER" id="PTHR10799">
    <property type="entry name" value="SNF2/RAD54 HELICASE FAMILY"/>
    <property type="match status" value="1"/>
</dbReference>
<feature type="region of interest" description="Disordered" evidence="10">
    <location>
        <begin position="1099"/>
        <end position="1203"/>
    </location>
</feature>
<dbReference type="OrthoDB" id="5857104at2759"/>
<dbReference type="GO" id="GO:0005524">
    <property type="term" value="F:ATP binding"/>
    <property type="evidence" value="ECO:0007669"/>
    <property type="project" value="InterPro"/>
</dbReference>
<evidence type="ECO:0000256" key="5">
    <source>
        <dbReference type="ARBA" id="ARBA00023015"/>
    </source>
</evidence>
<keyword evidence="2" id="KW-0547">Nucleotide-binding</keyword>
<dbReference type="SMART" id="SM00573">
    <property type="entry name" value="HSA"/>
    <property type="match status" value="1"/>
</dbReference>
<dbReference type="Proteomes" id="UP000799118">
    <property type="component" value="Unassembled WGS sequence"/>
</dbReference>
<dbReference type="InterPro" id="IPR036427">
    <property type="entry name" value="Bromodomain-like_sf"/>
</dbReference>
<comment type="subcellular location">
    <subcellularLocation>
        <location evidence="1">Nucleus</location>
    </subcellularLocation>
</comment>
<keyword evidence="8" id="KW-0539">Nucleus</keyword>
<dbReference type="Gene3D" id="3.40.50.300">
    <property type="entry name" value="P-loop containing nucleotide triphosphate hydrolases"/>
    <property type="match status" value="1"/>
</dbReference>
<dbReference type="SMART" id="SM00490">
    <property type="entry name" value="HELICc"/>
    <property type="match status" value="1"/>
</dbReference>
<dbReference type="PROSITE" id="PS51194">
    <property type="entry name" value="HELICASE_CTER"/>
    <property type="match status" value="1"/>
</dbReference>
<dbReference type="SMART" id="SM00297">
    <property type="entry name" value="BROMO"/>
    <property type="match status" value="1"/>
</dbReference>
<dbReference type="Pfam" id="PF00176">
    <property type="entry name" value="SNF2-rel_dom"/>
    <property type="match status" value="1"/>
</dbReference>
<dbReference type="Pfam" id="PF07529">
    <property type="entry name" value="HSA"/>
    <property type="match status" value="1"/>
</dbReference>
<dbReference type="InterPro" id="IPR029295">
    <property type="entry name" value="SnAC"/>
</dbReference>
<dbReference type="PROSITE" id="PS51204">
    <property type="entry name" value="HSA"/>
    <property type="match status" value="1"/>
</dbReference>
<feature type="domain" description="QLQ" evidence="15">
    <location>
        <begin position="55"/>
        <end position="90"/>
    </location>
</feature>
<dbReference type="CDD" id="cd05519">
    <property type="entry name" value="Bromo_SNF2"/>
    <property type="match status" value="1"/>
</dbReference>
<feature type="domain" description="Bromo" evidence="11">
    <location>
        <begin position="1225"/>
        <end position="1295"/>
    </location>
</feature>
<keyword evidence="3" id="KW-0378">Hydrolase</keyword>
<dbReference type="SUPFAM" id="SSF52540">
    <property type="entry name" value="P-loop containing nucleoside triphosphate hydrolases"/>
    <property type="match status" value="2"/>
</dbReference>
<dbReference type="Pfam" id="PF00271">
    <property type="entry name" value="Helicase_C"/>
    <property type="match status" value="1"/>
</dbReference>
<keyword evidence="5" id="KW-0805">Transcription regulation</keyword>
<keyword evidence="6 9" id="KW-0103">Bromodomain</keyword>
<dbReference type="InterPro" id="IPR014001">
    <property type="entry name" value="Helicase_ATP-bd"/>
</dbReference>
<evidence type="ECO:0000259" key="15">
    <source>
        <dbReference type="PROSITE" id="PS51666"/>
    </source>
</evidence>
<keyword evidence="17" id="KW-1185">Reference proteome</keyword>
<dbReference type="FunFam" id="3.40.50.10810:FF:000008">
    <property type="entry name" value="Chromatin structure-remodeling complex subunit snf21"/>
    <property type="match status" value="1"/>
</dbReference>
<evidence type="ECO:0000256" key="9">
    <source>
        <dbReference type="PROSITE-ProRule" id="PRU00035"/>
    </source>
</evidence>
<dbReference type="Gene3D" id="3.40.50.10810">
    <property type="entry name" value="Tandem AAA-ATPase domain"/>
    <property type="match status" value="1"/>
</dbReference>
<dbReference type="GO" id="GO:0042393">
    <property type="term" value="F:histone binding"/>
    <property type="evidence" value="ECO:0007669"/>
    <property type="project" value="InterPro"/>
</dbReference>
<evidence type="ECO:0000259" key="11">
    <source>
        <dbReference type="PROSITE" id="PS50014"/>
    </source>
</evidence>
<reference evidence="16" key="1">
    <citation type="journal article" date="2019" name="Environ. Microbiol.">
        <title>Fungal ecological strategies reflected in gene transcription - a case study of two litter decomposers.</title>
        <authorList>
            <person name="Barbi F."/>
            <person name="Kohler A."/>
            <person name="Barry K."/>
            <person name="Baskaran P."/>
            <person name="Daum C."/>
            <person name="Fauchery L."/>
            <person name="Ihrmark K."/>
            <person name="Kuo A."/>
            <person name="LaButti K."/>
            <person name="Lipzen A."/>
            <person name="Morin E."/>
            <person name="Grigoriev I.V."/>
            <person name="Henrissat B."/>
            <person name="Lindahl B."/>
            <person name="Martin F."/>
        </authorList>
    </citation>
    <scope>NUCLEOTIDE SEQUENCE</scope>
    <source>
        <strain evidence="16">JB14</strain>
    </source>
</reference>
<dbReference type="InterPro" id="IPR000330">
    <property type="entry name" value="SNF2_N"/>
</dbReference>
<feature type="compositionally biased region" description="Low complexity" evidence="10">
    <location>
        <begin position="1320"/>
        <end position="1332"/>
    </location>
</feature>
<evidence type="ECO:0000259" key="13">
    <source>
        <dbReference type="PROSITE" id="PS51194"/>
    </source>
</evidence>
<feature type="domain" description="Helicase C-terminal" evidence="13">
    <location>
        <begin position="819"/>
        <end position="982"/>
    </location>
</feature>
<proteinExistence type="predicted"/>
<evidence type="ECO:0000256" key="3">
    <source>
        <dbReference type="ARBA" id="ARBA00022801"/>
    </source>
</evidence>
<feature type="region of interest" description="Disordered" evidence="10">
    <location>
        <begin position="1319"/>
        <end position="1372"/>
    </location>
</feature>
<evidence type="ECO:0000256" key="10">
    <source>
        <dbReference type="SAM" id="MobiDB-lite"/>
    </source>
</evidence>
<dbReference type="Gene3D" id="1.20.5.170">
    <property type="match status" value="1"/>
</dbReference>
<dbReference type="GO" id="GO:0006355">
    <property type="term" value="P:regulation of DNA-templated transcription"/>
    <property type="evidence" value="ECO:0007669"/>
    <property type="project" value="InterPro"/>
</dbReference>
<dbReference type="InterPro" id="IPR049730">
    <property type="entry name" value="SNF2/RAD54-like_C"/>
</dbReference>
<dbReference type="InterPro" id="IPR027417">
    <property type="entry name" value="P-loop_NTPase"/>
</dbReference>
<dbReference type="InterPro" id="IPR038718">
    <property type="entry name" value="SNF2-like_sf"/>
</dbReference>
<evidence type="ECO:0000256" key="8">
    <source>
        <dbReference type="ARBA" id="ARBA00023242"/>
    </source>
</evidence>
<dbReference type="SUPFAM" id="SSF47370">
    <property type="entry name" value="Bromodomain"/>
    <property type="match status" value="1"/>
</dbReference>
<dbReference type="GO" id="GO:0016787">
    <property type="term" value="F:hydrolase activity"/>
    <property type="evidence" value="ECO:0007669"/>
    <property type="project" value="UniProtKB-KW"/>
</dbReference>
<accession>A0A6A4IKE3</accession>
<feature type="compositionally biased region" description="Basic and acidic residues" evidence="10">
    <location>
        <begin position="1105"/>
        <end position="1129"/>
    </location>
</feature>
<dbReference type="GO" id="GO:0006338">
    <property type="term" value="P:chromatin remodeling"/>
    <property type="evidence" value="ECO:0007669"/>
    <property type="project" value="UniProtKB-ARBA"/>
</dbReference>
<evidence type="ECO:0000259" key="14">
    <source>
        <dbReference type="PROSITE" id="PS51204"/>
    </source>
</evidence>
<dbReference type="Gene3D" id="1.20.920.10">
    <property type="entry name" value="Bromodomain-like"/>
    <property type="match status" value="1"/>
</dbReference>
<dbReference type="EMBL" id="ML769388">
    <property type="protein sequence ID" value="KAE9409417.1"/>
    <property type="molecule type" value="Genomic_DNA"/>
</dbReference>
<dbReference type="SMART" id="SM01314">
    <property type="entry name" value="SnAC"/>
    <property type="match status" value="1"/>
</dbReference>
<evidence type="ECO:0000256" key="6">
    <source>
        <dbReference type="ARBA" id="ARBA00023117"/>
    </source>
</evidence>
<sequence>MPDIQQMIARANFLRKNPTEQKSPTELESLLKLISAVGSRQTQVQQPSQNSAEVSFTPDQINVLRVQIHAFKMLSRGSPLPDSLHQAVQLSNTVIPDLEKLLQPPDQPSRLVDSIVKVSKSPDVVPKSEEQVVVLPINPADMPKGPFLEDDVNSGIYPYNAYRHPFSNLKRNSETDPSLFATRLQRLLVPTIMPAGLDAQLLLNERDRRIDTRMQQRMHELESIPATIGDGGLEADLVEEAMSDAHSPLPFSSISHGKLPTNIELKGLRLLERQRNMRAMVVERLTHGSHLPLNRPDFRRTRRPTLRDARTTETLERKQRVDRERRAKHKHVEQLNVICSHSRQVIEVNRATQDRLTRLGRAVLNFHAQTEKEEQKRIERISKERLKALKADDEEAYMKLIDTAKDTRITHLLRQTDGYLDSLARSVVAQQNEGGGLVEMNFETEDGPASEATFGAQVSADDVQDKTKVDYYAVAHRISEKVTRQPSILVGGTLKEYQIKGLQWMVSLYNNKLNGILADEMGLGKTIQTISLIAFLIEVKRHRGPYLVIVPLSTMTNWSGEFAKWAPAIKVISYKGNPAQRRALQGDLRVGGFHVLLTTYEYIIKDRPVLSKMKWLHMIIDEGHRMKNTQSKLAQTLTTYYHSRFRLILTGTPLQNNLPELWALLNFALPKIFNSVKSFDEWFNTPFANSGTGDKIELNEEEALLIIRRLHKVLRPFLLRRLKKDVESELPDKVEKVIKVRMSALQSQLYKQMKKHKMIADGKDAKGKSGGAVKGLSNELMQLRKICQHPFLFESVEDKVNPGGMIDERIVRTSGKLELLNRVLPKFFATGHRVLIFFQMTRVMDIMADFLRFLGAKFLRLDGGTKTEERASFVTMFNAKDSEYQVFILSTRAGGLGLNLQTADTVIIFDSDWNPHADLQAQDRAHRIGQTKAVLILRFITEKSVEEAMYQRARYKLDIDDKVIQAGRFDNKSTQEEQEELLRSILEADQEEENEEAGDMNDDELNALISRSEEEGEIFRQMDIKRERDALENWRALGNRGKPPPSLMQLEELPECYQTDEPFDTKDAEDLIEGRGQRKRNVVSYNDGLDDDTWAMALEDGDDLQELKEKTREKKERRATNKLLKDAESSNRGTPASDTESRGRRGRKAKSKASNDEPAAGSKRKRGAMKSMSVTPSVAEDDEEDERDQKRRKTKGSELSPAVRDKMKKAFNDCYKAVLACEAEEGRKRCELFREVPDKRDYPDYYQLIKQPIALSQIRKRSQGNYYKDVNQYKADWKLMFNNARTYNQEGSWVYNDAEEMEKVFNATYDRVINGSGLPGASVSGSNSNAGSYDSALTPMDDDERPPPPKSRGSGRKQVLSDEEYLTPSDDE</sequence>
<protein>
    <submittedName>
        <fullName evidence="16">SNF2-family ATP dependent chromatin remodeling factor snf21</fullName>
    </submittedName>
</protein>
<evidence type="ECO:0000256" key="4">
    <source>
        <dbReference type="ARBA" id="ARBA00022840"/>
    </source>
</evidence>
<evidence type="ECO:0000313" key="17">
    <source>
        <dbReference type="Proteomes" id="UP000799118"/>
    </source>
</evidence>
<evidence type="ECO:0000256" key="1">
    <source>
        <dbReference type="ARBA" id="ARBA00004123"/>
    </source>
</evidence>
<dbReference type="InterPro" id="IPR001487">
    <property type="entry name" value="Bromodomain"/>
</dbReference>
<name>A0A6A4IKE3_9AGAR</name>
<dbReference type="Pfam" id="PF08880">
    <property type="entry name" value="QLQ"/>
    <property type="match status" value="1"/>
</dbReference>
<feature type="compositionally biased region" description="Acidic residues" evidence="10">
    <location>
        <begin position="1361"/>
        <end position="1372"/>
    </location>
</feature>
<dbReference type="InterPro" id="IPR001650">
    <property type="entry name" value="Helicase_C-like"/>
</dbReference>
<feature type="domain" description="Helicase ATP-binding" evidence="12">
    <location>
        <begin position="506"/>
        <end position="671"/>
    </location>
</feature>
<dbReference type="Pfam" id="PF14619">
    <property type="entry name" value="SnAC"/>
    <property type="match status" value="1"/>
</dbReference>
<dbReference type="SMART" id="SM00487">
    <property type="entry name" value="DEXDc"/>
    <property type="match status" value="1"/>
</dbReference>
<gene>
    <name evidence="16" type="ORF">BT96DRAFT_962491</name>
</gene>
<dbReference type="PROSITE" id="PS51666">
    <property type="entry name" value="QLQ"/>
    <property type="match status" value="1"/>
</dbReference>
<dbReference type="SMART" id="SM00951">
    <property type="entry name" value="QLQ"/>
    <property type="match status" value="1"/>
</dbReference>
<dbReference type="PROSITE" id="PS51192">
    <property type="entry name" value="HELICASE_ATP_BIND_1"/>
    <property type="match status" value="1"/>
</dbReference>
<keyword evidence="4" id="KW-0067">ATP-binding</keyword>
<organism evidence="16 17">
    <name type="scientific">Gymnopus androsaceus JB14</name>
    <dbReference type="NCBI Taxonomy" id="1447944"/>
    <lineage>
        <taxon>Eukaryota</taxon>
        <taxon>Fungi</taxon>
        <taxon>Dikarya</taxon>
        <taxon>Basidiomycota</taxon>
        <taxon>Agaricomycotina</taxon>
        <taxon>Agaricomycetes</taxon>
        <taxon>Agaricomycetidae</taxon>
        <taxon>Agaricales</taxon>
        <taxon>Marasmiineae</taxon>
        <taxon>Omphalotaceae</taxon>
        <taxon>Gymnopus</taxon>
    </lineage>
</organism>